<dbReference type="AlphaFoldDB" id="A0P824"/>
<protein>
    <submittedName>
        <fullName evidence="3">D-Ala-D-Ala carboxypeptidase 3 (S13) family protein</fullName>
    </submittedName>
</protein>
<proteinExistence type="inferred from homology"/>
<accession>A0P824</accession>
<organism evidence="3 4">
    <name type="scientific">Methylophilales bacterium HTCC2181</name>
    <dbReference type="NCBI Taxonomy" id="383631"/>
    <lineage>
        <taxon>Bacteria</taxon>
        <taxon>Pseudomonadati</taxon>
        <taxon>Pseudomonadota</taxon>
        <taxon>Betaproteobacteria</taxon>
        <taxon>Nitrosomonadales</taxon>
        <taxon>OM43 clade</taxon>
    </lineage>
</organism>
<gene>
    <name evidence="3" type="ORF">MB2181_06385</name>
</gene>
<dbReference type="MEROPS" id="S13.003"/>
<dbReference type="Gene3D" id="3.40.710.10">
    <property type="entry name" value="DD-peptidase/beta-lactamase superfamily"/>
    <property type="match status" value="1"/>
</dbReference>
<dbReference type="Pfam" id="PF02113">
    <property type="entry name" value="Peptidase_S13"/>
    <property type="match status" value="1"/>
</dbReference>
<keyword evidence="4" id="KW-1185">Reference proteome</keyword>
<dbReference type="SUPFAM" id="SSF56601">
    <property type="entry name" value="beta-lactamase/transpeptidase-like"/>
    <property type="match status" value="1"/>
</dbReference>
<dbReference type="InterPro" id="IPR012338">
    <property type="entry name" value="Beta-lactam/transpept-like"/>
</dbReference>
<keyword evidence="3" id="KW-0645">Protease</keyword>
<keyword evidence="2" id="KW-0378">Hydrolase</keyword>
<dbReference type="GO" id="GO:0000270">
    <property type="term" value="P:peptidoglycan metabolic process"/>
    <property type="evidence" value="ECO:0007669"/>
    <property type="project" value="TreeGrafter"/>
</dbReference>
<dbReference type="NCBIfam" id="TIGR00666">
    <property type="entry name" value="PBP4"/>
    <property type="match status" value="1"/>
</dbReference>
<dbReference type="OrthoDB" id="9802627at2"/>
<dbReference type="PANTHER" id="PTHR30023">
    <property type="entry name" value="D-ALANYL-D-ALANINE CARBOXYPEPTIDASE"/>
    <property type="match status" value="1"/>
</dbReference>
<dbReference type="PRINTS" id="PR00922">
    <property type="entry name" value="DADACBPTASE3"/>
</dbReference>
<evidence type="ECO:0000256" key="2">
    <source>
        <dbReference type="ARBA" id="ARBA00022801"/>
    </source>
</evidence>
<reference evidence="3 4" key="1">
    <citation type="submission" date="2006-11" db="EMBL/GenBank/DDBJ databases">
        <authorList>
            <person name="Giovannoni S."/>
            <person name="Vergin K."/>
            <person name="Ferriera S."/>
            <person name="Johnson J."/>
            <person name="Kravitz S."/>
            <person name="Beeson K."/>
            <person name="Sutton G."/>
            <person name="Rogers Y.-H."/>
            <person name="Friedman R."/>
            <person name="Frazier M."/>
            <person name="Venter J.C."/>
        </authorList>
    </citation>
    <scope>NUCLEOTIDE SEQUENCE [LARGE SCALE GENOMIC DNA]</scope>
    <source>
        <strain evidence="3 4">HTCC2181</strain>
    </source>
</reference>
<dbReference type="Gene3D" id="3.50.80.20">
    <property type="entry name" value="D-Ala-D-Ala carboxypeptidase C, peptidase S13"/>
    <property type="match status" value="1"/>
</dbReference>
<dbReference type="EMBL" id="AAUX01000001">
    <property type="protein sequence ID" value="EAV47684.1"/>
    <property type="molecule type" value="Genomic_DNA"/>
</dbReference>
<evidence type="ECO:0000256" key="1">
    <source>
        <dbReference type="ARBA" id="ARBA00006096"/>
    </source>
</evidence>
<dbReference type="PANTHER" id="PTHR30023:SF0">
    <property type="entry name" value="PENICILLIN-SENSITIVE CARBOXYPEPTIDASE A"/>
    <property type="match status" value="1"/>
</dbReference>
<keyword evidence="3" id="KW-0121">Carboxypeptidase</keyword>
<dbReference type="Proteomes" id="UP000054262">
    <property type="component" value="Unassembled WGS sequence"/>
</dbReference>
<dbReference type="GO" id="GO:0006508">
    <property type="term" value="P:proteolysis"/>
    <property type="evidence" value="ECO:0007669"/>
    <property type="project" value="InterPro"/>
</dbReference>
<evidence type="ECO:0000313" key="4">
    <source>
        <dbReference type="Proteomes" id="UP000054262"/>
    </source>
</evidence>
<dbReference type="GO" id="GO:0004185">
    <property type="term" value="F:serine-type carboxypeptidase activity"/>
    <property type="evidence" value="ECO:0007669"/>
    <property type="project" value="InterPro"/>
</dbReference>
<sequence>MLRTVIFLTGFFILFSTNLYADLPEKFKSLSQKYRFNEANYGFAIQNLSNKTKKPITHNAEKSFNTASLVKIFTTYIALKDLGPSYKWRSEFLYTGKVDKDILKGDLIFRGTGDASFSIADLEKMIREVQRLGIKKITGNLVLDYSFFGVMPKDINFDDNPYRAYNVLPSPISLQSNTINFKFNIDKNIIKIISEPNLSQLKIINNLKKTNRSCANWKSSLGVDKIDSETIEFKGSFSDRCVGKEIDLALLDNSVYFHENFKDIWQRNGGLYSGIMKKNFEEPTNAIVISTHHSKPVSELIRDINKFSLNLMARNLMLTIIKEVTGERPTEDMVNDYVNNWLSQKEMTFENFYVDNGAGLSRDIKISPNQLLQILQKIYNDPLMPEIIASFPIASIDGTLRDRMQSKKFKQKGHFKTGSLKDVVGIAGFFLNNDGDMHSFVFIMNGKNAKKAQPFIDDLIGLNY</sequence>
<comment type="caution">
    <text evidence="3">The sequence shown here is derived from an EMBL/GenBank/DDBJ whole genome shotgun (WGS) entry which is preliminary data.</text>
</comment>
<dbReference type="InterPro" id="IPR000667">
    <property type="entry name" value="Peptidase_S13"/>
</dbReference>
<name>A0P824_9PROT</name>
<comment type="similarity">
    <text evidence="1">Belongs to the peptidase S13 family.</text>
</comment>
<evidence type="ECO:0000313" key="3">
    <source>
        <dbReference type="EMBL" id="EAV47684.1"/>
    </source>
</evidence>